<dbReference type="PROSITE" id="PS50110">
    <property type="entry name" value="RESPONSE_REGULATORY"/>
    <property type="match status" value="1"/>
</dbReference>
<dbReference type="HOGENOM" id="CLU_000445_69_17_4"/>
<dbReference type="GO" id="GO:0000160">
    <property type="term" value="P:phosphorelay signal transduction system"/>
    <property type="evidence" value="ECO:0007669"/>
    <property type="project" value="UniProtKB-KW"/>
</dbReference>
<dbReference type="KEGG" id="jag:GJA_768"/>
<protein>
    <submittedName>
        <fullName evidence="5">Response regulator</fullName>
    </submittedName>
</protein>
<dbReference type="Pfam" id="PF00072">
    <property type="entry name" value="Response_reg"/>
    <property type="match status" value="1"/>
</dbReference>
<dbReference type="InterPro" id="IPR001789">
    <property type="entry name" value="Sig_transdc_resp-reg_receiver"/>
</dbReference>
<evidence type="ECO:0000313" key="6">
    <source>
        <dbReference type="Proteomes" id="UP000027604"/>
    </source>
</evidence>
<dbReference type="EMBL" id="HG322949">
    <property type="protein sequence ID" value="CDG81427.1"/>
    <property type="molecule type" value="Genomic_DNA"/>
</dbReference>
<gene>
    <name evidence="5" type="ORF">GJA_768</name>
</gene>
<dbReference type="SUPFAM" id="SSF52172">
    <property type="entry name" value="CheY-like"/>
    <property type="match status" value="1"/>
</dbReference>
<reference evidence="5 6" key="1">
    <citation type="journal article" date="2015" name="Genome Announc.">
        <title>Genome Sequence of Mushroom Soft-Rot Pathogen Janthinobacterium agaricidamnosum.</title>
        <authorList>
            <person name="Graupner K."/>
            <person name="Lackner G."/>
            <person name="Hertweck C."/>
        </authorList>
    </citation>
    <scope>NUCLEOTIDE SEQUENCE [LARGE SCALE GENOMIC DNA]</scope>
    <source>
        <strain evidence="6">NBRC 102515 / DSM 9628</strain>
    </source>
</reference>
<dbReference type="InterPro" id="IPR050595">
    <property type="entry name" value="Bact_response_regulator"/>
</dbReference>
<accession>W0V2D7</accession>
<keyword evidence="6" id="KW-1185">Reference proteome</keyword>
<feature type="modified residue" description="4-aspartylphosphate" evidence="3">
    <location>
        <position position="62"/>
    </location>
</feature>
<dbReference type="PANTHER" id="PTHR44591">
    <property type="entry name" value="STRESS RESPONSE REGULATOR PROTEIN 1"/>
    <property type="match status" value="1"/>
</dbReference>
<evidence type="ECO:0000313" key="5">
    <source>
        <dbReference type="EMBL" id="CDG81427.1"/>
    </source>
</evidence>
<feature type="domain" description="Response regulatory" evidence="4">
    <location>
        <begin position="13"/>
        <end position="129"/>
    </location>
</feature>
<keyword evidence="2" id="KW-0902">Two-component regulatory system</keyword>
<evidence type="ECO:0000256" key="1">
    <source>
        <dbReference type="ARBA" id="ARBA00022553"/>
    </source>
</evidence>
<evidence type="ECO:0000256" key="3">
    <source>
        <dbReference type="PROSITE-ProRule" id="PRU00169"/>
    </source>
</evidence>
<evidence type="ECO:0000256" key="2">
    <source>
        <dbReference type="ARBA" id="ARBA00023012"/>
    </source>
</evidence>
<dbReference type="PANTHER" id="PTHR44591:SF14">
    <property type="entry name" value="PROTEIN PILG"/>
    <property type="match status" value="1"/>
</dbReference>
<dbReference type="Gene3D" id="3.40.50.2300">
    <property type="match status" value="1"/>
</dbReference>
<sequence>MYSMSNDQNSRPTIMVIDDSGTIRRAAATILEQAGYRVEQAEDGFEALARIGDCRPALVLCDILMPRLDGYRTCALIKKSRQFHATPVLMLSSKDGLFDRARGALAGCSASVAKPFSRDSLLSAVREHLPAGDAMFTHH</sequence>
<name>W0V2D7_9BURK</name>
<dbReference type="eggNOG" id="COG0745">
    <property type="taxonomic scope" value="Bacteria"/>
</dbReference>
<dbReference type="SMART" id="SM00448">
    <property type="entry name" value="REC"/>
    <property type="match status" value="1"/>
</dbReference>
<organism evidence="5 6">
    <name type="scientific">Janthinobacterium agaricidamnosum NBRC 102515 = DSM 9628</name>
    <dbReference type="NCBI Taxonomy" id="1349767"/>
    <lineage>
        <taxon>Bacteria</taxon>
        <taxon>Pseudomonadati</taxon>
        <taxon>Pseudomonadota</taxon>
        <taxon>Betaproteobacteria</taxon>
        <taxon>Burkholderiales</taxon>
        <taxon>Oxalobacteraceae</taxon>
        <taxon>Janthinobacterium</taxon>
    </lineage>
</organism>
<proteinExistence type="predicted"/>
<dbReference type="AlphaFoldDB" id="W0V2D7"/>
<keyword evidence="1 3" id="KW-0597">Phosphoprotein</keyword>
<dbReference type="STRING" id="1349767.GJA_768"/>
<dbReference type="PATRIC" id="fig|1349767.4.peg.2475"/>
<evidence type="ECO:0000259" key="4">
    <source>
        <dbReference type="PROSITE" id="PS50110"/>
    </source>
</evidence>
<dbReference type="Proteomes" id="UP000027604">
    <property type="component" value="Chromosome I"/>
</dbReference>
<dbReference type="InterPro" id="IPR011006">
    <property type="entry name" value="CheY-like_superfamily"/>
</dbReference>